<dbReference type="InterPro" id="IPR008979">
    <property type="entry name" value="Galactose-bd-like_sf"/>
</dbReference>
<evidence type="ECO:0000256" key="1">
    <source>
        <dbReference type="SAM" id="SignalP"/>
    </source>
</evidence>
<dbReference type="RefSeq" id="WP_338689117.1">
    <property type="nucleotide sequence ID" value="NZ_AP024702.1"/>
</dbReference>
<gene>
    <name evidence="3" type="ORF">HAHE_10020</name>
</gene>
<dbReference type="SMART" id="SM00776">
    <property type="entry name" value="NPCBM"/>
    <property type="match status" value="1"/>
</dbReference>
<feature type="domain" description="Glycosyl hydrolase family 98 putative carbohydrate-binding module" evidence="2">
    <location>
        <begin position="466"/>
        <end position="605"/>
    </location>
</feature>
<dbReference type="Pfam" id="PF08305">
    <property type="entry name" value="NPCBM"/>
    <property type="match status" value="1"/>
</dbReference>
<keyword evidence="4" id="KW-1185">Reference proteome</keyword>
<sequence length="605" mass="64864">MKLPGTLAFLAFAAPVFGAMTPQEEIDVKVPAAMALLEKWENESPQKGERKLHLVYWTPKDRKPQPMFRKRLTSILEDIRDFYASEMKRLGFGPRTINLDYAPDGLLNIHLVEGRKDYSAYNVQSGGEIRTECLPTLRTAGLDPDKETLVIFCNMSNWDPENRKITQNSPYYAGGSPAGGNAWQVDSAILELGGLAKTEPKVHDGQYGHISIGRYNTIFIGGICHELGHALGLPHNRQRDDEGKAFGTALMGSGNRTYGEDRRNEGRGSFLTLAHGLKLASHPMFSGSVKQLDNRSNAKVEGLRVEPLGKSFRVHGKVTADPAPYAVIGYMDPAGGGDYNATTCTAVPDAEGNFTLDANGLVPGEGQEFRIVVCQVNGACSTYVGSNGRWEIPYRVGQDGNVDLSAFQAGTELAKLIGVVNSGNRAAASAELESLRSREVSATLIETAESLVGTLGGASAEDPSTADGGELPLTSAKATHAEVGWSSPRMNRVPDASALIISGGELHPRGIYAHAPASHRWSLGGKWKSLDGKVGIGDGSSQGSCDFVIVGDGKEIWRSGVMKAGSTKPFAVGLEGIKELELKVTDGGDGKSSDWGLWLDPVLRR</sequence>
<dbReference type="Gene3D" id="2.60.120.1060">
    <property type="entry name" value="NPCBM/NEW2 domain"/>
    <property type="match status" value="1"/>
</dbReference>
<dbReference type="EMBL" id="AP024702">
    <property type="protein sequence ID" value="BCX47094.1"/>
    <property type="molecule type" value="Genomic_DNA"/>
</dbReference>
<evidence type="ECO:0000313" key="4">
    <source>
        <dbReference type="Proteomes" id="UP001374893"/>
    </source>
</evidence>
<accession>A0ABN6H3V2</accession>
<dbReference type="SUPFAM" id="SSF55486">
    <property type="entry name" value="Metalloproteases ('zincins'), catalytic domain"/>
    <property type="match status" value="1"/>
</dbReference>
<dbReference type="Proteomes" id="UP001374893">
    <property type="component" value="Chromosome"/>
</dbReference>
<evidence type="ECO:0000313" key="3">
    <source>
        <dbReference type="EMBL" id="BCX47094.1"/>
    </source>
</evidence>
<feature type="chain" id="PRO_5046609519" evidence="1">
    <location>
        <begin position="19"/>
        <end position="605"/>
    </location>
</feature>
<protein>
    <submittedName>
        <fullName evidence="3">NPCBM/NEW2 domain containing protein</fullName>
    </submittedName>
</protein>
<name>A0ABN6H3V2_9BACT</name>
<dbReference type="SUPFAM" id="SSF49785">
    <property type="entry name" value="Galactose-binding domain-like"/>
    <property type="match status" value="1"/>
</dbReference>
<dbReference type="InterPro" id="IPR013222">
    <property type="entry name" value="Glyco_hyd_98_carb-bd"/>
</dbReference>
<reference evidence="3 4" key="1">
    <citation type="submission" date="2021-06" db="EMBL/GenBank/DDBJ databases">
        <title>Complete genome of Haloferula helveola possessing various polysaccharide degrading enzymes.</title>
        <authorList>
            <person name="Takami H."/>
            <person name="Huang C."/>
            <person name="Hamasaki K."/>
        </authorList>
    </citation>
    <scope>NUCLEOTIDE SEQUENCE [LARGE SCALE GENOMIC DNA]</scope>
    <source>
        <strain evidence="3 4">CN-1</strain>
    </source>
</reference>
<keyword evidence="1" id="KW-0732">Signal</keyword>
<dbReference type="InterPro" id="IPR038637">
    <property type="entry name" value="NPCBM_sf"/>
</dbReference>
<evidence type="ECO:0000259" key="2">
    <source>
        <dbReference type="SMART" id="SM00776"/>
    </source>
</evidence>
<proteinExistence type="predicted"/>
<feature type="signal peptide" evidence="1">
    <location>
        <begin position="1"/>
        <end position="18"/>
    </location>
</feature>
<organism evidence="3 4">
    <name type="scientific">Haloferula helveola</name>
    <dbReference type="NCBI Taxonomy" id="490095"/>
    <lineage>
        <taxon>Bacteria</taxon>
        <taxon>Pseudomonadati</taxon>
        <taxon>Verrucomicrobiota</taxon>
        <taxon>Verrucomicrobiia</taxon>
        <taxon>Verrucomicrobiales</taxon>
        <taxon>Verrucomicrobiaceae</taxon>
        <taxon>Haloferula</taxon>
    </lineage>
</organism>